<dbReference type="GO" id="GO:0006952">
    <property type="term" value="P:defense response"/>
    <property type="evidence" value="ECO:0007669"/>
    <property type="project" value="UniProtKB-KW"/>
</dbReference>
<dbReference type="AlphaFoldDB" id="A0A0Q3I3M6"/>
<protein>
    <recommendedName>
        <fullName evidence="6">Disease resistance N-terminal domain-containing protein</fullName>
    </recommendedName>
</protein>
<proteinExistence type="inferred from homology"/>
<dbReference type="PANTHER" id="PTHR19338:SF65">
    <property type="entry name" value="OS06G0163900 PROTEIN"/>
    <property type="match status" value="1"/>
</dbReference>
<dbReference type="PANTHER" id="PTHR19338">
    <property type="entry name" value="TRANSLOCASE OF INNER MITOCHONDRIAL MEMBRANE 13 HOMOLOG"/>
    <property type="match status" value="1"/>
</dbReference>
<sequence>MEVALMGIATGVMKPLLSKPTTLLEKEYAKFKSVHRDAQLLRDEMRSMEAALETLAEAEQLEGDVKVWRDNVRELSFDTEDCIDDFMALVELSRHGSTSFKKYIDKLTKLKPRVKIGNEIEEIKRRLIETSDRHKRYKIRQTPDSSNSAIDPRLPALYEEVHKLVSIDGPKDDMLQWFQRNISSTELKVLSIVGAGGLAFVSVSRKPDIKKILRDIAKGVGINDYASDDDATQLIDRIRNYLQDKSRSRLVLQVILDVANLKEKMAATQVFLNLIEKRRTHDGKVEVKKAW</sequence>
<dbReference type="InParanoid" id="A0A0Q3I3M6"/>
<evidence type="ECO:0000256" key="1">
    <source>
        <dbReference type="ARBA" id="ARBA00008894"/>
    </source>
</evidence>
<keyword evidence="4" id="KW-0547">Nucleotide-binding</keyword>
<evidence type="ECO:0000256" key="5">
    <source>
        <dbReference type="ARBA" id="ARBA00022821"/>
    </source>
</evidence>
<gene>
    <name evidence="7" type="ORF">BRADI_3g15596v3</name>
</gene>
<evidence type="ECO:0000256" key="3">
    <source>
        <dbReference type="ARBA" id="ARBA00022737"/>
    </source>
</evidence>
<dbReference type="InterPro" id="IPR038005">
    <property type="entry name" value="RX-like_CC"/>
</dbReference>
<evidence type="ECO:0000313" key="7">
    <source>
        <dbReference type="EMBL" id="KQJ95179.1"/>
    </source>
</evidence>
<organism evidence="7">
    <name type="scientific">Brachypodium distachyon</name>
    <name type="common">Purple false brome</name>
    <name type="synonym">Trachynia distachya</name>
    <dbReference type="NCBI Taxonomy" id="15368"/>
    <lineage>
        <taxon>Eukaryota</taxon>
        <taxon>Viridiplantae</taxon>
        <taxon>Streptophyta</taxon>
        <taxon>Embryophyta</taxon>
        <taxon>Tracheophyta</taxon>
        <taxon>Spermatophyta</taxon>
        <taxon>Magnoliopsida</taxon>
        <taxon>Liliopsida</taxon>
        <taxon>Poales</taxon>
        <taxon>Poaceae</taxon>
        <taxon>BOP clade</taxon>
        <taxon>Pooideae</taxon>
        <taxon>Stipodae</taxon>
        <taxon>Brachypodieae</taxon>
        <taxon>Brachypodium</taxon>
    </lineage>
</organism>
<evidence type="ECO:0000256" key="4">
    <source>
        <dbReference type="ARBA" id="ARBA00022741"/>
    </source>
</evidence>
<dbReference type="STRING" id="15368.A0A0Q3I3M6"/>
<evidence type="ECO:0000259" key="6">
    <source>
        <dbReference type="Pfam" id="PF18052"/>
    </source>
</evidence>
<dbReference type="EMBL" id="CM000882">
    <property type="protein sequence ID" value="KQJ95179.1"/>
    <property type="molecule type" value="Genomic_DNA"/>
</dbReference>
<keyword evidence="9" id="KW-1185">Reference proteome</keyword>
<comment type="similarity">
    <text evidence="1">Belongs to the disease resistance NB-LRR family.</text>
</comment>
<dbReference type="GO" id="GO:0000166">
    <property type="term" value="F:nucleotide binding"/>
    <property type="evidence" value="ECO:0007669"/>
    <property type="project" value="UniProtKB-KW"/>
</dbReference>
<evidence type="ECO:0000256" key="2">
    <source>
        <dbReference type="ARBA" id="ARBA00022614"/>
    </source>
</evidence>
<evidence type="ECO:0000313" key="9">
    <source>
        <dbReference type="Proteomes" id="UP000008810"/>
    </source>
</evidence>
<dbReference type="Gene3D" id="1.20.5.4130">
    <property type="match status" value="1"/>
</dbReference>
<reference evidence="7" key="2">
    <citation type="submission" date="2017-06" db="EMBL/GenBank/DDBJ databases">
        <title>WGS assembly of Brachypodium distachyon.</title>
        <authorList>
            <consortium name="The International Brachypodium Initiative"/>
            <person name="Lucas S."/>
            <person name="Harmon-Smith M."/>
            <person name="Lail K."/>
            <person name="Tice H."/>
            <person name="Grimwood J."/>
            <person name="Bruce D."/>
            <person name="Barry K."/>
            <person name="Shu S."/>
            <person name="Lindquist E."/>
            <person name="Wang M."/>
            <person name="Pitluck S."/>
            <person name="Vogel J.P."/>
            <person name="Garvin D.F."/>
            <person name="Mockler T.C."/>
            <person name="Schmutz J."/>
            <person name="Rokhsar D."/>
            <person name="Bevan M.W."/>
        </authorList>
    </citation>
    <scope>NUCLEOTIDE SEQUENCE</scope>
    <source>
        <strain evidence="7">Bd21</strain>
    </source>
</reference>
<reference evidence="7 8" key="1">
    <citation type="journal article" date="2010" name="Nature">
        <title>Genome sequencing and analysis of the model grass Brachypodium distachyon.</title>
        <authorList>
            <consortium name="International Brachypodium Initiative"/>
        </authorList>
    </citation>
    <scope>NUCLEOTIDE SEQUENCE [LARGE SCALE GENOMIC DNA]</scope>
    <source>
        <strain evidence="7 8">Bd21</strain>
    </source>
</reference>
<evidence type="ECO:0000313" key="8">
    <source>
        <dbReference type="EnsemblPlants" id="KQJ95179"/>
    </source>
</evidence>
<dbReference type="InterPro" id="IPR041118">
    <property type="entry name" value="Rx_N"/>
</dbReference>
<dbReference type="Proteomes" id="UP000008810">
    <property type="component" value="Chromosome 3"/>
</dbReference>
<dbReference type="Gramene" id="KQJ95179">
    <property type="protein sequence ID" value="KQJ95179"/>
    <property type="gene ID" value="BRADI_3g15596v3"/>
</dbReference>
<dbReference type="CDD" id="cd14798">
    <property type="entry name" value="RX-CC_like"/>
    <property type="match status" value="1"/>
</dbReference>
<dbReference type="EnsemblPlants" id="KQJ95179">
    <property type="protein sequence ID" value="KQJ95179"/>
    <property type="gene ID" value="BRADI_3g15596v3"/>
</dbReference>
<keyword evidence="3" id="KW-0677">Repeat</keyword>
<reference evidence="8" key="3">
    <citation type="submission" date="2018-08" db="UniProtKB">
        <authorList>
            <consortium name="EnsemblPlants"/>
        </authorList>
    </citation>
    <scope>IDENTIFICATION</scope>
    <source>
        <strain evidence="8">cv. Bd21</strain>
    </source>
</reference>
<dbReference type="Pfam" id="PF18052">
    <property type="entry name" value="Rx_N"/>
    <property type="match status" value="1"/>
</dbReference>
<accession>A0A0Q3I3M6</accession>
<feature type="domain" description="Disease resistance N-terminal" evidence="6">
    <location>
        <begin position="12"/>
        <end position="95"/>
    </location>
</feature>
<dbReference type="OrthoDB" id="3027644at2759"/>
<name>A0A0Q3I3M6_BRADI</name>
<keyword evidence="5" id="KW-0611">Plant defense</keyword>
<keyword evidence="2" id="KW-0433">Leucine-rich repeat</keyword>